<name>A0A6L8XYJ2_9FIRM</name>
<gene>
    <name evidence="1" type="ORF">GT712_19245</name>
</gene>
<dbReference type="RefSeq" id="WP_161276671.1">
    <property type="nucleotide sequence ID" value="NZ_WWUZ01000073.1"/>
</dbReference>
<evidence type="ECO:0000313" key="2">
    <source>
        <dbReference type="Proteomes" id="UP000477156"/>
    </source>
</evidence>
<evidence type="ECO:0000313" key="1">
    <source>
        <dbReference type="EMBL" id="MZS91114.1"/>
    </source>
</evidence>
<dbReference type="Proteomes" id="UP000477156">
    <property type="component" value="Unassembled WGS sequence"/>
</dbReference>
<organism evidence="1 2">
    <name type="scientific">Blautia wexlerae</name>
    <dbReference type="NCBI Taxonomy" id="418240"/>
    <lineage>
        <taxon>Bacteria</taxon>
        <taxon>Bacillati</taxon>
        <taxon>Bacillota</taxon>
        <taxon>Clostridia</taxon>
        <taxon>Lachnospirales</taxon>
        <taxon>Lachnospiraceae</taxon>
        <taxon>Blautia</taxon>
    </lineage>
</organism>
<dbReference type="AlphaFoldDB" id="A0A6L8XYJ2"/>
<protein>
    <submittedName>
        <fullName evidence="1">Cyclic lactone autoinducer peptide</fullName>
    </submittedName>
</protein>
<dbReference type="InterPro" id="IPR009229">
    <property type="entry name" value="AgrD"/>
</dbReference>
<proteinExistence type="predicted"/>
<comment type="caution">
    <text evidence="1">The sequence shown here is derived from an EMBL/GenBank/DDBJ whole genome shotgun (WGS) entry which is preliminary data.</text>
</comment>
<sequence length="55" mass="6333">MNKTIKNAKTHLFSLAEQIAIKSVSPSNDWGWPPNCMGIIYQPKRPQKLRKEKPL</sequence>
<accession>A0A6L8XYJ2</accession>
<reference evidence="1 2" key="1">
    <citation type="journal article" date="2019" name="Nat. Med.">
        <title>A library of human gut bacterial isolates paired with longitudinal multiomics data enables mechanistic microbiome research.</title>
        <authorList>
            <person name="Poyet M."/>
            <person name="Groussin M."/>
            <person name="Gibbons S.M."/>
            <person name="Avila-Pacheco J."/>
            <person name="Jiang X."/>
            <person name="Kearney S.M."/>
            <person name="Perrotta A.R."/>
            <person name="Berdy B."/>
            <person name="Zhao S."/>
            <person name="Lieberman T.D."/>
            <person name="Swanson P.K."/>
            <person name="Smith M."/>
            <person name="Roesemann S."/>
            <person name="Alexander J.E."/>
            <person name="Rich S.A."/>
            <person name="Livny J."/>
            <person name="Vlamakis H."/>
            <person name="Clish C."/>
            <person name="Bullock K."/>
            <person name="Deik A."/>
            <person name="Scott J."/>
            <person name="Pierce K.A."/>
            <person name="Xavier R.J."/>
            <person name="Alm E.J."/>
        </authorList>
    </citation>
    <scope>NUCLEOTIDE SEQUENCE [LARGE SCALE GENOMIC DNA]</scope>
    <source>
        <strain evidence="1 2">BIOML-A12</strain>
    </source>
</reference>
<dbReference type="NCBIfam" id="TIGR04223">
    <property type="entry name" value="quorum_AgrD"/>
    <property type="match status" value="1"/>
</dbReference>
<dbReference type="EMBL" id="WWVF01000072">
    <property type="protein sequence ID" value="MZS91114.1"/>
    <property type="molecule type" value="Genomic_DNA"/>
</dbReference>